<dbReference type="Proteomes" id="UP001168146">
    <property type="component" value="Unassembled WGS sequence"/>
</dbReference>
<reference evidence="1" key="1">
    <citation type="submission" date="2021-12" db="EMBL/GenBank/DDBJ databases">
        <title>Black yeast isolated from Biological Soil Crust.</title>
        <authorList>
            <person name="Kurbessoian T."/>
        </authorList>
    </citation>
    <scope>NUCLEOTIDE SEQUENCE</scope>
    <source>
        <strain evidence="1">CCFEE 5208</strain>
    </source>
</reference>
<proteinExistence type="predicted"/>
<evidence type="ECO:0000313" key="2">
    <source>
        <dbReference type="Proteomes" id="UP001168146"/>
    </source>
</evidence>
<evidence type="ECO:0000313" key="1">
    <source>
        <dbReference type="EMBL" id="KAK0298373.1"/>
    </source>
</evidence>
<sequence length="61" mass="6476">MYSATGFEFGFDKKFGFDPLKTPSCGAGSSAHVTPAVHDNWQSLLDCDADGDAFGDRQATS</sequence>
<protein>
    <submittedName>
        <fullName evidence="1">Uncharacterized protein</fullName>
    </submittedName>
</protein>
<gene>
    <name evidence="1" type="ORF">LTR82_018373</name>
</gene>
<name>A0AAN6F652_9PEZI</name>
<feature type="non-terminal residue" evidence="1">
    <location>
        <position position="61"/>
    </location>
</feature>
<dbReference type="EMBL" id="JASUXU010000732">
    <property type="protein sequence ID" value="KAK0298373.1"/>
    <property type="molecule type" value="Genomic_DNA"/>
</dbReference>
<dbReference type="AlphaFoldDB" id="A0AAN6F652"/>
<organism evidence="1 2">
    <name type="scientific">Friedmanniomyces endolithicus</name>
    <dbReference type="NCBI Taxonomy" id="329885"/>
    <lineage>
        <taxon>Eukaryota</taxon>
        <taxon>Fungi</taxon>
        <taxon>Dikarya</taxon>
        <taxon>Ascomycota</taxon>
        <taxon>Pezizomycotina</taxon>
        <taxon>Dothideomycetes</taxon>
        <taxon>Dothideomycetidae</taxon>
        <taxon>Mycosphaerellales</taxon>
        <taxon>Teratosphaeriaceae</taxon>
        <taxon>Friedmanniomyces</taxon>
    </lineage>
</organism>
<accession>A0AAN6F652</accession>
<comment type="caution">
    <text evidence="1">The sequence shown here is derived from an EMBL/GenBank/DDBJ whole genome shotgun (WGS) entry which is preliminary data.</text>
</comment>